<feature type="compositionally biased region" description="Basic and acidic residues" evidence="1">
    <location>
        <begin position="290"/>
        <end position="301"/>
    </location>
</feature>
<dbReference type="InterPro" id="IPR000719">
    <property type="entry name" value="Prot_kinase_dom"/>
</dbReference>
<name>A0A9J7K8I4_BRAFL</name>
<keyword evidence="3" id="KW-1185">Reference proteome</keyword>
<dbReference type="InterPro" id="IPR016024">
    <property type="entry name" value="ARM-type_fold"/>
</dbReference>
<dbReference type="KEGG" id="bfo:118405603"/>
<reference evidence="4" key="2">
    <citation type="submission" date="2025-08" db="UniProtKB">
        <authorList>
            <consortium name="RefSeq"/>
        </authorList>
    </citation>
    <scope>IDENTIFICATION</scope>
    <source>
        <strain evidence="4">S238N-H82</strain>
        <tissue evidence="4">Testes</tissue>
    </source>
</reference>
<dbReference type="PROSITE" id="PS50011">
    <property type="entry name" value="PROTEIN_KINASE_DOM"/>
    <property type="match status" value="1"/>
</dbReference>
<dbReference type="OrthoDB" id="24822at2759"/>
<proteinExistence type="predicted"/>
<dbReference type="InterPro" id="IPR045906">
    <property type="entry name" value="ULK4"/>
</dbReference>
<dbReference type="InterPro" id="IPR011989">
    <property type="entry name" value="ARM-like"/>
</dbReference>
<dbReference type="Pfam" id="PF23606">
    <property type="entry name" value="HEAT_ULK4"/>
    <property type="match status" value="1"/>
</dbReference>
<dbReference type="InterPro" id="IPR011009">
    <property type="entry name" value="Kinase-like_dom_sf"/>
</dbReference>
<feature type="compositionally biased region" description="Acidic residues" evidence="1">
    <location>
        <begin position="162"/>
        <end position="172"/>
    </location>
</feature>
<dbReference type="PANTHER" id="PTHR46240">
    <property type="entry name" value="SER/THR PROTEIN KINASE ULK4"/>
    <property type="match status" value="1"/>
</dbReference>
<reference evidence="3" key="1">
    <citation type="journal article" date="2020" name="Nat. Ecol. Evol.">
        <title>Deeply conserved synteny resolves early events in vertebrate evolution.</title>
        <authorList>
            <person name="Simakov O."/>
            <person name="Marletaz F."/>
            <person name="Yue J.X."/>
            <person name="O'Connell B."/>
            <person name="Jenkins J."/>
            <person name="Brandt A."/>
            <person name="Calef R."/>
            <person name="Tung C.H."/>
            <person name="Huang T.K."/>
            <person name="Schmutz J."/>
            <person name="Satoh N."/>
            <person name="Yu J.K."/>
            <person name="Putnam N.H."/>
            <person name="Green R.E."/>
            <person name="Rokhsar D.S."/>
        </authorList>
    </citation>
    <scope>NUCLEOTIDE SEQUENCE [LARGE SCALE GENOMIC DNA]</scope>
    <source>
        <strain evidence="3">S238N-H82</strain>
    </source>
</reference>
<dbReference type="GO" id="GO:0004672">
    <property type="term" value="F:protein kinase activity"/>
    <property type="evidence" value="ECO:0007669"/>
    <property type="project" value="InterPro"/>
</dbReference>
<dbReference type="Proteomes" id="UP000001554">
    <property type="component" value="Chromosome 18"/>
</dbReference>
<feature type="region of interest" description="Disordered" evidence="1">
    <location>
        <begin position="159"/>
        <end position="181"/>
    </location>
</feature>
<dbReference type="GO" id="GO:0005524">
    <property type="term" value="F:ATP binding"/>
    <property type="evidence" value="ECO:0007669"/>
    <property type="project" value="InterPro"/>
</dbReference>
<evidence type="ECO:0000313" key="4">
    <source>
        <dbReference type="RefSeq" id="XP_035661041.1"/>
    </source>
</evidence>
<evidence type="ECO:0000256" key="1">
    <source>
        <dbReference type="SAM" id="MobiDB-lite"/>
    </source>
</evidence>
<dbReference type="Gene3D" id="1.10.510.10">
    <property type="entry name" value="Transferase(Phosphotransferase) domain 1"/>
    <property type="match status" value="1"/>
</dbReference>
<feature type="compositionally biased region" description="Basic and acidic residues" evidence="1">
    <location>
        <begin position="385"/>
        <end position="397"/>
    </location>
</feature>
<dbReference type="CDD" id="cd14010">
    <property type="entry name" value="STKc_ULK4"/>
    <property type="match status" value="1"/>
</dbReference>
<evidence type="ECO:0000259" key="2">
    <source>
        <dbReference type="PROSITE" id="PS50011"/>
    </source>
</evidence>
<dbReference type="SUPFAM" id="SSF56112">
    <property type="entry name" value="Protein kinase-like (PK-like)"/>
    <property type="match status" value="1"/>
</dbReference>
<sequence>MENFVLYDEVGRGTKSVVYKGRRKGTINFLAIHCVDKSKRAEVTNHVRLTHEIDHANVVRFHEWYETSNHLWLVVELCTGGSLETLLAQDGSLPEDVIRQFGVEVIRGLHHIHEMGVLFCDLNPRKILLDGPGVLKLSNFSLARVEEEDLEEFFRQTSAEYEQSEDDGDASDDSAPKKRRTLGSPVYMAPEILQGDQHSMQSDLWSLGCLLYELFTGNPPFFADNFTELADQILNKDFPTPRVRGIIRPSPDFLTLLVGLLKKEPQERLDWEGLLSHTFWQGAFLTKTGSSDEKDGEKEDEKETSEDSPQRHRNIMLSPLGKSEEGSPRKSMIASLKLDDTGELLVPQNAPDAKEGVFTLSSTHKSAMIDQADQEKLAATARPQTPKDAKNKNKARESSASNTTRSTRKTSVCEDNEEVLELAYHDSDWTVTPIVDNPKIQKPAPLKWETKGLPVPAHSADKLMKMKTVEARSHLSACLDYIRAPDKGAAGHKAKLQLLNYLTAIASKDGVANMVIKMNMLTSLAQLMKTTTSLDLRQKLARMIGVAANHSTVVHDDAQLSEIFTALAEVIRDNFRNARLKQSLLPALGELMFLVSSLEEQKGGAVENWAISPTCFTLVMRCLREGEDAVVHHVAAKIVENMATTSGAHRERFVTPEIGPMLWYLFTHSTVDALRITAVSAMCRLSKHSATVFQSVIEKVGLPHVLESLVLGISRVQQSVVTMFITMLASGGHLQRLVQDKDFVQKLMRLLESPSLIIRAKAFLAIHEVIRNNREMLLTCCQARLVMYIERDMRRTIPAKPDQQEDMEYMMRCLDLLNGLFVAELPQVMGEAIASLEAISGRKHPSSTQAKQLKLHVPLLPVMLHLATSQVFRPKVVTEQFMSGIGTLLTHLQGLDSGTTSIESALDQDANVGLQSPSAMEDLMHVVLSVLEALAQHPTILTQYHTVVIQKILPPLAALVSSENANTRALCLRMLSEIASLYLINDELYDMGTISEQTSANNSQLNLIVVKMLFPQYEQLLLEPDPLPCYALKLLQALLERSPVFVRNLEEMGLVHVLFQVIMEHQDNATSSTMQSLMGILNCIVGYKDTNMQTLYDLGLVDQLIAMLLEVTSQCMESEEKGDVKAPIASLLSLLDTLHCLLKYITNLIRQALQGQKTGEQTQAAEKLLVVNKPLVDLTSLLIQLLCHDDPDIKDWASRCLSLMVQLYGGEYADTFSPECVECFAEALTSADARRQKLLLRIIKRVIVTEKRHAAVLREQGQPLVEAMTSMVKVASSHADVAVSSLAADILKTIGVKI</sequence>
<dbReference type="GeneID" id="118405603"/>
<feature type="domain" description="Protein kinase" evidence="2">
    <location>
        <begin position="4"/>
        <end position="280"/>
    </location>
</feature>
<organism evidence="3 4">
    <name type="scientific">Branchiostoma floridae</name>
    <name type="common">Florida lancelet</name>
    <name type="synonym">Amphioxus</name>
    <dbReference type="NCBI Taxonomy" id="7739"/>
    <lineage>
        <taxon>Eukaryota</taxon>
        <taxon>Metazoa</taxon>
        <taxon>Chordata</taxon>
        <taxon>Cephalochordata</taxon>
        <taxon>Leptocardii</taxon>
        <taxon>Amphioxiformes</taxon>
        <taxon>Branchiostomatidae</taxon>
        <taxon>Branchiostoma</taxon>
    </lineage>
</organism>
<dbReference type="InterPro" id="IPR056981">
    <property type="entry name" value="HEAT_ULK4_RUNKEL"/>
</dbReference>
<dbReference type="Gene3D" id="1.25.10.10">
    <property type="entry name" value="Leucine-rich Repeat Variant"/>
    <property type="match status" value="2"/>
</dbReference>
<gene>
    <name evidence="4" type="primary">LOC118405603</name>
</gene>
<dbReference type="OMA" id="NWYETNN"/>
<dbReference type="RefSeq" id="XP_035661041.1">
    <property type="nucleotide sequence ID" value="XM_035805148.1"/>
</dbReference>
<protein>
    <submittedName>
        <fullName evidence="4">Serine/threonine-protein kinase ULK4-like isoform X1</fullName>
    </submittedName>
</protein>
<evidence type="ECO:0000313" key="3">
    <source>
        <dbReference type="Proteomes" id="UP000001554"/>
    </source>
</evidence>
<dbReference type="PANTHER" id="PTHR46240:SF1">
    <property type="entry name" value="SERINE_THREONINE-PROTEIN KINASE ULK4"/>
    <property type="match status" value="1"/>
</dbReference>
<feature type="region of interest" description="Disordered" evidence="1">
    <location>
        <begin position="286"/>
        <end position="330"/>
    </location>
</feature>
<feature type="region of interest" description="Disordered" evidence="1">
    <location>
        <begin position="376"/>
        <end position="413"/>
    </location>
</feature>
<dbReference type="SUPFAM" id="SSF48371">
    <property type="entry name" value="ARM repeat"/>
    <property type="match status" value="1"/>
</dbReference>
<dbReference type="Pfam" id="PF00069">
    <property type="entry name" value="Pkinase"/>
    <property type="match status" value="1"/>
</dbReference>
<accession>A0A9J7K8I4</accession>